<dbReference type="Gene3D" id="3.40.50.620">
    <property type="entry name" value="HUPs"/>
    <property type="match status" value="1"/>
</dbReference>
<dbReference type="PANTHER" id="PTHR47848">
    <property type="entry name" value="ADENINE NUCLEOTIDE ALPHA HYDROLASES-LIKE SUPERFAMILY PROTEIN"/>
    <property type="match status" value="1"/>
</dbReference>
<dbReference type="SUPFAM" id="SSF52402">
    <property type="entry name" value="Adenine nucleotide alpha hydrolases-like"/>
    <property type="match status" value="1"/>
</dbReference>
<dbReference type="EMBL" id="JBBWWQ010000010">
    <property type="protein sequence ID" value="KAK8937339.1"/>
    <property type="molecule type" value="Genomic_DNA"/>
</dbReference>
<organism evidence="2 3">
    <name type="scientific">Platanthera zijinensis</name>
    <dbReference type="NCBI Taxonomy" id="2320716"/>
    <lineage>
        <taxon>Eukaryota</taxon>
        <taxon>Viridiplantae</taxon>
        <taxon>Streptophyta</taxon>
        <taxon>Embryophyta</taxon>
        <taxon>Tracheophyta</taxon>
        <taxon>Spermatophyta</taxon>
        <taxon>Magnoliopsida</taxon>
        <taxon>Liliopsida</taxon>
        <taxon>Asparagales</taxon>
        <taxon>Orchidaceae</taxon>
        <taxon>Orchidoideae</taxon>
        <taxon>Orchideae</taxon>
        <taxon>Orchidinae</taxon>
        <taxon>Platanthera</taxon>
    </lineage>
</organism>
<evidence type="ECO:0000313" key="3">
    <source>
        <dbReference type="Proteomes" id="UP001418222"/>
    </source>
</evidence>
<proteinExistence type="predicted"/>
<evidence type="ECO:0000259" key="1">
    <source>
        <dbReference type="Pfam" id="PF00582"/>
    </source>
</evidence>
<dbReference type="Proteomes" id="UP001418222">
    <property type="component" value="Unassembled WGS sequence"/>
</dbReference>
<name>A0AAP0BFX6_9ASPA</name>
<dbReference type="InterPro" id="IPR014729">
    <property type="entry name" value="Rossmann-like_a/b/a_fold"/>
</dbReference>
<accession>A0AAP0BFX6</accession>
<reference evidence="2 3" key="1">
    <citation type="journal article" date="2022" name="Nat. Plants">
        <title>Genomes of leafy and leafless Platanthera orchids illuminate the evolution of mycoheterotrophy.</title>
        <authorList>
            <person name="Li M.H."/>
            <person name="Liu K.W."/>
            <person name="Li Z."/>
            <person name="Lu H.C."/>
            <person name="Ye Q.L."/>
            <person name="Zhang D."/>
            <person name="Wang J.Y."/>
            <person name="Li Y.F."/>
            <person name="Zhong Z.M."/>
            <person name="Liu X."/>
            <person name="Yu X."/>
            <person name="Liu D.K."/>
            <person name="Tu X.D."/>
            <person name="Liu B."/>
            <person name="Hao Y."/>
            <person name="Liao X.Y."/>
            <person name="Jiang Y.T."/>
            <person name="Sun W.H."/>
            <person name="Chen J."/>
            <person name="Chen Y.Q."/>
            <person name="Ai Y."/>
            <person name="Zhai J.W."/>
            <person name="Wu S.S."/>
            <person name="Zhou Z."/>
            <person name="Hsiao Y.Y."/>
            <person name="Wu W.L."/>
            <person name="Chen Y.Y."/>
            <person name="Lin Y.F."/>
            <person name="Hsu J.L."/>
            <person name="Li C.Y."/>
            <person name="Wang Z.W."/>
            <person name="Zhao X."/>
            <person name="Zhong W.Y."/>
            <person name="Ma X.K."/>
            <person name="Ma L."/>
            <person name="Huang J."/>
            <person name="Chen G.Z."/>
            <person name="Huang M.Z."/>
            <person name="Huang L."/>
            <person name="Peng D.H."/>
            <person name="Luo Y.B."/>
            <person name="Zou S.Q."/>
            <person name="Chen S.P."/>
            <person name="Lan S."/>
            <person name="Tsai W.C."/>
            <person name="Van de Peer Y."/>
            <person name="Liu Z.J."/>
        </authorList>
    </citation>
    <scope>NUCLEOTIDE SEQUENCE [LARGE SCALE GENOMIC DNA]</scope>
    <source>
        <strain evidence="2">Lor287</strain>
    </source>
</reference>
<dbReference type="AlphaFoldDB" id="A0AAP0BFX6"/>
<dbReference type="PANTHER" id="PTHR47848:SF1">
    <property type="entry name" value="ADENINE NUCLEOTIDE ALPHA HYDROLASES-LIKE SUPERFAMILY PROTEIN"/>
    <property type="match status" value="1"/>
</dbReference>
<sequence length="180" mass="20206">MAGQRVMVVVEEAKASRTSLEWAVRNFLRPADSLTLLHVYPRTKSRAKQRRLRLRGFQLALSFKDLCNGIGETKLEIIVMEGDLGAAVVSLVSKIGASTLIVGLHDQSFLYKRSIPDLGTITLNCRIFAIKQHSSTHYGLVNADFSQVEITRLRSTTGAKTWFLIFMCPLGRLLKRSRRS</sequence>
<dbReference type="InterPro" id="IPR006016">
    <property type="entry name" value="UspA"/>
</dbReference>
<comment type="caution">
    <text evidence="2">The sequence shown here is derived from an EMBL/GenBank/DDBJ whole genome shotgun (WGS) entry which is preliminary data.</text>
</comment>
<feature type="domain" description="UspA" evidence="1">
    <location>
        <begin position="4"/>
        <end position="112"/>
    </location>
</feature>
<keyword evidence="3" id="KW-1185">Reference proteome</keyword>
<protein>
    <recommendedName>
        <fullName evidence="1">UspA domain-containing protein</fullName>
    </recommendedName>
</protein>
<dbReference type="Pfam" id="PF00582">
    <property type="entry name" value="Usp"/>
    <property type="match status" value="1"/>
</dbReference>
<gene>
    <name evidence="2" type="ORF">KSP39_PZI012606</name>
</gene>
<evidence type="ECO:0000313" key="2">
    <source>
        <dbReference type="EMBL" id="KAK8937339.1"/>
    </source>
</evidence>